<feature type="non-terminal residue" evidence="2">
    <location>
        <position position="1"/>
    </location>
</feature>
<dbReference type="AlphaFoldDB" id="A0A0G4NC60"/>
<proteinExistence type="predicted"/>
<name>A0A0G4NC60_VERLO</name>
<evidence type="ECO:0000256" key="1">
    <source>
        <dbReference type="SAM" id="MobiDB-lite"/>
    </source>
</evidence>
<dbReference type="EMBL" id="CVQI01033703">
    <property type="protein sequence ID" value="CRK43885.1"/>
    <property type="molecule type" value="Genomic_DNA"/>
</dbReference>
<evidence type="ECO:0000313" key="2">
    <source>
        <dbReference type="EMBL" id="CRK43885.1"/>
    </source>
</evidence>
<sequence length="31" mass="3544">PARGPLPLRPRRAHRPLPPQHDQLHPHAVEP</sequence>
<feature type="region of interest" description="Disordered" evidence="1">
    <location>
        <begin position="1"/>
        <end position="31"/>
    </location>
</feature>
<dbReference type="Proteomes" id="UP000045706">
    <property type="component" value="Unassembled WGS sequence"/>
</dbReference>
<accession>A0A0G4NC60</accession>
<organism evidence="2 3">
    <name type="scientific">Verticillium longisporum</name>
    <name type="common">Verticillium dahliae var. longisporum</name>
    <dbReference type="NCBI Taxonomy" id="100787"/>
    <lineage>
        <taxon>Eukaryota</taxon>
        <taxon>Fungi</taxon>
        <taxon>Dikarya</taxon>
        <taxon>Ascomycota</taxon>
        <taxon>Pezizomycotina</taxon>
        <taxon>Sordariomycetes</taxon>
        <taxon>Hypocreomycetidae</taxon>
        <taxon>Glomerellales</taxon>
        <taxon>Plectosphaerellaceae</taxon>
        <taxon>Verticillium</taxon>
    </lineage>
</organism>
<gene>
    <name evidence="2" type="ORF">BN1723_019343</name>
</gene>
<feature type="compositionally biased region" description="Basic and acidic residues" evidence="1">
    <location>
        <begin position="22"/>
        <end position="31"/>
    </location>
</feature>
<evidence type="ECO:0000313" key="3">
    <source>
        <dbReference type="Proteomes" id="UP000045706"/>
    </source>
</evidence>
<reference evidence="3" key="1">
    <citation type="submission" date="2015-05" db="EMBL/GenBank/DDBJ databases">
        <authorList>
            <person name="Fogelqvist Johan"/>
        </authorList>
    </citation>
    <scope>NUCLEOTIDE SEQUENCE [LARGE SCALE GENOMIC DNA]</scope>
</reference>
<protein>
    <submittedName>
        <fullName evidence="2">Uncharacterized protein</fullName>
    </submittedName>
</protein>